<dbReference type="EMBL" id="JBFXLR010000004">
    <property type="protein sequence ID" value="KAL2858988.1"/>
    <property type="molecule type" value="Genomic_DNA"/>
</dbReference>
<name>A0ABR4L676_9EURO</name>
<dbReference type="Gene3D" id="3.40.50.300">
    <property type="entry name" value="P-loop containing nucleotide triphosphate hydrolases"/>
    <property type="match status" value="1"/>
</dbReference>
<dbReference type="InterPro" id="IPR027417">
    <property type="entry name" value="P-loop_NTPase"/>
</dbReference>
<comment type="caution">
    <text evidence="1">The sequence shown here is derived from an EMBL/GenBank/DDBJ whole genome shotgun (WGS) entry which is preliminary data.</text>
</comment>
<keyword evidence="2" id="KW-1185">Reference proteome</keyword>
<sequence length="97" mass="10647">MQDGTCDCSVFWIASTSVEAVEQAFIAMTIELGLEKGKSDKKPRVKEYLSSKKTGTWLLIVDNADNMGLLSNSSSPGLKTFLLHSPRGFTVFTTQNQ</sequence>
<evidence type="ECO:0000313" key="2">
    <source>
        <dbReference type="Proteomes" id="UP001610444"/>
    </source>
</evidence>
<dbReference type="GeneID" id="98153864"/>
<gene>
    <name evidence="1" type="ORF">BJX68DRAFT_227584</name>
</gene>
<protein>
    <recommendedName>
        <fullName evidence="3">NB-ARC domain-containing protein</fullName>
    </recommendedName>
</protein>
<accession>A0ABR4L676</accession>
<dbReference type="RefSeq" id="XP_070903952.1">
    <property type="nucleotide sequence ID" value="XM_071038700.1"/>
</dbReference>
<reference evidence="1 2" key="1">
    <citation type="submission" date="2024-07" db="EMBL/GenBank/DDBJ databases">
        <title>Section-level genome sequencing and comparative genomics of Aspergillus sections Usti and Cavernicolus.</title>
        <authorList>
            <consortium name="Lawrence Berkeley National Laboratory"/>
            <person name="Nybo J.L."/>
            <person name="Vesth T.C."/>
            <person name="Theobald S."/>
            <person name="Frisvad J.C."/>
            <person name="Larsen T.O."/>
            <person name="Kjaerboelling I."/>
            <person name="Rothschild-Mancinelli K."/>
            <person name="Lyhne E.K."/>
            <person name="Kogle M.E."/>
            <person name="Barry K."/>
            <person name="Clum A."/>
            <person name="Na H."/>
            <person name="Ledsgaard L."/>
            <person name="Lin J."/>
            <person name="Lipzen A."/>
            <person name="Kuo A."/>
            <person name="Riley R."/>
            <person name="Mondo S."/>
            <person name="LaButti K."/>
            <person name="Haridas S."/>
            <person name="Pangalinan J."/>
            <person name="Salamov A.A."/>
            <person name="Simmons B.A."/>
            <person name="Magnuson J.K."/>
            <person name="Chen J."/>
            <person name="Drula E."/>
            <person name="Henrissat B."/>
            <person name="Wiebenga A."/>
            <person name="Lubbers R.J."/>
            <person name="Gomes A.C."/>
            <person name="Macurrencykelacurrency M.R."/>
            <person name="Stajich J."/>
            <person name="Grigoriev I.V."/>
            <person name="Mortensen U.H."/>
            <person name="De vries R.P."/>
            <person name="Baker S.E."/>
            <person name="Andersen M.R."/>
        </authorList>
    </citation>
    <scope>NUCLEOTIDE SEQUENCE [LARGE SCALE GENOMIC DNA]</scope>
    <source>
        <strain evidence="1 2">CBS 756.74</strain>
    </source>
</reference>
<proteinExistence type="predicted"/>
<organism evidence="1 2">
    <name type="scientific">Aspergillus pseudodeflectus</name>
    <dbReference type="NCBI Taxonomy" id="176178"/>
    <lineage>
        <taxon>Eukaryota</taxon>
        <taxon>Fungi</taxon>
        <taxon>Dikarya</taxon>
        <taxon>Ascomycota</taxon>
        <taxon>Pezizomycotina</taxon>
        <taxon>Eurotiomycetes</taxon>
        <taxon>Eurotiomycetidae</taxon>
        <taxon>Eurotiales</taxon>
        <taxon>Aspergillaceae</taxon>
        <taxon>Aspergillus</taxon>
        <taxon>Aspergillus subgen. Nidulantes</taxon>
    </lineage>
</organism>
<dbReference type="Proteomes" id="UP001610444">
    <property type="component" value="Unassembled WGS sequence"/>
</dbReference>
<evidence type="ECO:0008006" key="3">
    <source>
        <dbReference type="Google" id="ProtNLM"/>
    </source>
</evidence>
<evidence type="ECO:0000313" key="1">
    <source>
        <dbReference type="EMBL" id="KAL2858988.1"/>
    </source>
</evidence>